<dbReference type="KEGG" id="cre:CHLRE_06g302150v5"/>
<feature type="compositionally biased region" description="Polar residues" evidence="1">
    <location>
        <begin position="1380"/>
        <end position="1391"/>
    </location>
</feature>
<organism evidence="2 3">
    <name type="scientific">Chlamydomonas reinhardtii</name>
    <name type="common">Chlamydomonas smithii</name>
    <dbReference type="NCBI Taxonomy" id="3055"/>
    <lineage>
        <taxon>Eukaryota</taxon>
        <taxon>Viridiplantae</taxon>
        <taxon>Chlorophyta</taxon>
        <taxon>core chlorophytes</taxon>
        <taxon>Chlorophyceae</taxon>
        <taxon>CS clade</taxon>
        <taxon>Chlamydomonadales</taxon>
        <taxon>Chlamydomonadaceae</taxon>
        <taxon>Chlamydomonas</taxon>
    </lineage>
</organism>
<feature type="compositionally biased region" description="Low complexity" evidence="1">
    <location>
        <begin position="261"/>
        <end position="338"/>
    </location>
</feature>
<feature type="region of interest" description="Disordered" evidence="1">
    <location>
        <begin position="361"/>
        <end position="381"/>
    </location>
</feature>
<feature type="region of interest" description="Disordered" evidence="1">
    <location>
        <begin position="615"/>
        <end position="657"/>
    </location>
</feature>
<feature type="compositionally biased region" description="Low complexity" evidence="1">
    <location>
        <begin position="102"/>
        <end position="130"/>
    </location>
</feature>
<feature type="compositionally biased region" description="Low complexity" evidence="1">
    <location>
        <begin position="239"/>
        <end position="254"/>
    </location>
</feature>
<dbReference type="ExpressionAtlas" id="A0A2K3DR11">
    <property type="expression patterns" value="baseline"/>
</dbReference>
<feature type="region of interest" description="Disordered" evidence="1">
    <location>
        <begin position="977"/>
        <end position="1038"/>
    </location>
</feature>
<dbReference type="GeneID" id="66053869"/>
<dbReference type="Gramene" id="PNW82985">
    <property type="protein sequence ID" value="PNW82985"/>
    <property type="gene ID" value="CHLRE_06g302150v5"/>
</dbReference>
<feature type="compositionally biased region" description="Low complexity" evidence="1">
    <location>
        <begin position="215"/>
        <end position="225"/>
    </location>
</feature>
<feature type="region of interest" description="Disordered" evidence="1">
    <location>
        <begin position="1477"/>
        <end position="1567"/>
    </location>
</feature>
<evidence type="ECO:0000313" key="2">
    <source>
        <dbReference type="EMBL" id="PNW82985.1"/>
    </source>
</evidence>
<dbReference type="InParanoid" id="A0A2K3DR11"/>
<protein>
    <submittedName>
        <fullName evidence="2">Uncharacterized protein</fullName>
    </submittedName>
</protein>
<reference evidence="2 3" key="1">
    <citation type="journal article" date="2007" name="Science">
        <title>The Chlamydomonas genome reveals the evolution of key animal and plant functions.</title>
        <authorList>
            <person name="Merchant S.S."/>
            <person name="Prochnik S.E."/>
            <person name="Vallon O."/>
            <person name="Harris E.H."/>
            <person name="Karpowicz S.J."/>
            <person name="Witman G.B."/>
            <person name="Terry A."/>
            <person name="Salamov A."/>
            <person name="Fritz-Laylin L.K."/>
            <person name="Marechal-Drouard L."/>
            <person name="Marshall W.F."/>
            <person name="Qu L.H."/>
            <person name="Nelson D.R."/>
            <person name="Sanderfoot A.A."/>
            <person name="Spalding M.H."/>
            <person name="Kapitonov V.V."/>
            <person name="Ren Q."/>
            <person name="Ferris P."/>
            <person name="Lindquist E."/>
            <person name="Shapiro H."/>
            <person name="Lucas S.M."/>
            <person name="Grimwood J."/>
            <person name="Schmutz J."/>
            <person name="Cardol P."/>
            <person name="Cerutti H."/>
            <person name="Chanfreau G."/>
            <person name="Chen C.L."/>
            <person name="Cognat V."/>
            <person name="Croft M.T."/>
            <person name="Dent R."/>
            <person name="Dutcher S."/>
            <person name="Fernandez E."/>
            <person name="Fukuzawa H."/>
            <person name="Gonzalez-Ballester D."/>
            <person name="Gonzalez-Halphen D."/>
            <person name="Hallmann A."/>
            <person name="Hanikenne M."/>
            <person name="Hippler M."/>
            <person name="Inwood W."/>
            <person name="Jabbari K."/>
            <person name="Kalanon M."/>
            <person name="Kuras R."/>
            <person name="Lefebvre P.A."/>
            <person name="Lemaire S.D."/>
            <person name="Lobanov A.V."/>
            <person name="Lohr M."/>
            <person name="Manuell A."/>
            <person name="Meier I."/>
            <person name="Mets L."/>
            <person name="Mittag M."/>
            <person name="Mittelmeier T."/>
            <person name="Moroney J.V."/>
            <person name="Moseley J."/>
            <person name="Napoli C."/>
            <person name="Nedelcu A.M."/>
            <person name="Niyogi K."/>
            <person name="Novoselov S.V."/>
            <person name="Paulsen I.T."/>
            <person name="Pazour G."/>
            <person name="Purton S."/>
            <person name="Ral J.P."/>
            <person name="Riano-Pachon D.M."/>
            <person name="Riekhof W."/>
            <person name="Rymarquis L."/>
            <person name="Schroda M."/>
            <person name="Stern D."/>
            <person name="Umen J."/>
            <person name="Willows R."/>
            <person name="Wilson N."/>
            <person name="Zimmer S.L."/>
            <person name="Allmer J."/>
            <person name="Balk J."/>
            <person name="Bisova K."/>
            <person name="Chen C.J."/>
            <person name="Elias M."/>
            <person name="Gendler K."/>
            <person name="Hauser C."/>
            <person name="Lamb M.R."/>
            <person name="Ledford H."/>
            <person name="Long J.C."/>
            <person name="Minagawa J."/>
            <person name="Page M.D."/>
            <person name="Pan J."/>
            <person name="Pootakham W."/>
            <person name="Roje S."/>
            <person name="Rose A."/>
            <person name="Stahlberg E."/>
            <person name="Terauchi A.M."/>
            <person name="Yang P."/>
            <person name="Ball S."/>
            <person name="Bowler C."/>
            <person name="Dieckmann C.L."/>
            <person name="Gladyshev V.N."/>
            <person name="Green P."/>
            <person name="Jorgensen R."/>
            <person name="Mayfield S."/>
            <person name="Mueller-Roeber B."/>
            <person name="Rajamani S."/>
            <person name="Sayre R.T."/>
            <person name="Brokstein P."/>
            <person name="Dubchak I."/>
            <person name="Goodstein D."/>
            <person name="Hornick L."/>
            <person name="Huang Y.W."/>
            <person name="Jhaveri J."/>
            <person name="Luo Y."/>
            <person name="Martinez D."/>
            <person name="Ngau W.C."/>
            <person name="Otillar B."/>
            <person name="Poliakov A."/>
            <person name="Porter A."/>
            <person name="Szajkowski L."/>
            <person name="Werner G."/>
            <person name="Zhou K."/>
            <person name="Grigoriev I.V."/>
            <person name="Rokhsar D.S."/>
            <person name="Grossman A.R."/>
        </authorList>
    </citation>
    <scope>NUCLEOTIDE SEQUENCE [LARGE SCALE GENOMIC DNA]</scope>
    <source>
        <strain evidence="3">CC-503</strain>
    </source>
</reference>
<feature type="region of interest" description="Disordered" evidence="1">
    <location>
        <begin position="1423"/>
        <end position="1450"/>
    </location>
</feature>
<dbReference type="Proteomes" id="UP000006906">
    <property type="component" value="Chromosome 6"/>
</dbReference>
<feature type="region of interest" description="Disordered" evidence="1">
    <location>
        <begin position="1"/>
        <end position="51"/>
    </location>
</feature>
<feature type="region of interest" description="Disordered" evidence="1">
    <location>
        <begin position="82"/>
        <end position="148"/>
    </location>
</feature>
<evidence type="ECO:0000313" key="3">
    <source>
        <dbReference type="Proteomes" id="UP000006906"/>
    </source>
</evidence>
<dbReference type="OrthoDB" id="10685609at2759"/>
<dbReference type="EMBL" id="CM008967">
    <property type="protein sequence ID" value="PNW82985.1"/>
    <property type="molecule type" value="Genomic_DNA"/>
</dbReference>
<feature type="compositionally biased region" description="Pro residues" evidence="1">
    <location>
        <begin position="226"/>
        <end position="238"/>
    </location>
</feature>
<feature type="compositionally biased region" description="Pro residues" evidence="1">
    <location>
        <begin position="131"/>
        <end position="145"/>
    </location>
</feature>
<feature type="region of interest" description="Disordered" evidence="1">
    <location>
        <begin position="1582"/>
        <end position="1677"/>
    </location>
</feature>
<feature type="compositionally biased region" description="Low complexity" evidence="1">
    <location>
        <begin position="82"/>
        <end position="95"/>
    </location>
</feature>
<feature type="region of interest" description="Disordered" evidence="1">
    <location>
        <begin position="1103"/>
        <end position="1176"/>
    </location>
</feature>
<feature type="compositionally biased region" description="Pro residues" evidence="1">
    <location>
        <begin position="621"/>
        <end position="633"/>
    </location>
</feature>
<gene>
    <name evidence="2" type="ORF">CHLRE_06g302150v5</name>
</gene>
<feature type="compositionally biased region" description="Gly residues" evidence="1">
    <location>
        <begin position="1306"/>
        <end position="1322"/>
    </location>
</feature>
<keyword evidence="3" id="KW-1185">Reference proteome</keyword>
<feature type="compositionally biased region" description="Low complexity" evidence="1">
    <location>
        <begin position="1582"/>
        <end position="1604"/>
    </location>
</feature>
<evidence type="ECO:0000256" key="1">
    <source>
        <dbReference type="SAM" id="MobiDB-lite"/>
    </source>
</evidence>
<feature type="region of interest" description="Disordered" evidence="1">
    <location>
        <begin position="215"/>
        <end position="338"/>
    </location>
</feature>
<accession>A0A2K3DR11</accession>
<feature type="compositionally biased region" description="Low complexity" evidence="1">
    <location>
        <begin position="533"/>
        <end position="543"/>
    </location>
</feature>
<feature type="compositionally biased region" description="Low complexity" evidence="1">
    <location>
        <begin position="10"/>
        <end position="24"/>
    </location>
</feature>
<feature type="compositionally biased region" description="Acidic residues" evidence="1">
    <location>
        <begin position="1125"/>
        <end position="1137"/>
    </location>
</feature>
<dbReference type="PaxDb" id="3055-EDP05000"/>
<name>A0A2K3DR11_CHLRE</name>
<dbReference type="RefSeq" id="XP_042924333.1">
    <property type="nucleotide sequence ID" value="XM_043063627.1"/>
</dbReference>
<feature type="region of interest" description="Disordered" evidence="1">
    <location>
        <begin position="1378"/>
        <end position="1397"/>
    </location>
</feature>
<feature type="compositionally biased region" description="Pro residues" evidence="1">
    <location>
        <begin position="1661"/>
        <end position="1677"/>
    </location>
</feature>
<sequence length="1677" mass="165659">MAKGMESTSEAAEPAAAQAEPAAPIQSGALSTVAGVKPRRGPSTVYRGRSAKSRAHILSRTIILPRALVYCEEPPGFAAPLAAEASQSQETSAQAAGGGREAAGAPAVTFAPAASTPPASSPAAANAEAPPAAPPQPPAPAPAPAAPAAARGAAPARVAAANAAALAKTPAASGSRGNVAASAAAQSALGSAAAAAKSACPAASLATATRAQMPAASPTGAAAPATSPPPAAPLPTPSPRATRASLTAAATSPAKGTAQTRGARAALARVAAATGPSAPRAGTPAATAAAAAEVRAARQRPQQLADAQPAASAQAAAPSLTPARTPAAPQRPVQVSMAPASAGAKAAAKAPALVAAEPVVQASSGEADDDGSSGSGSGSDTLVVELSTASPRTSPEDPARAARLRQGAAAAGAAGLPAAAAATLPMEQDEQGLGVGASGSGVAGDAAEVGAAAAVGPAVPAGGKRAREWASGEGGNVEAGDGRRVLPRTDQSHAHVSSCEDGAAPVAAGSDQAQQQVDDRARAGTGTGHNEQTKAQTAAQPPQLRTLKRVHLAFSSAAAAAAPTPEAGWAAAQGEAHAHAARGCVDGTAAAQAAAGPAGGTQGGLAPARRPIVADHAGHQPEPPEPLQEPPAQPEAYQPQASQPPPGPAAQLPNSVQAPGAASDLLGQLHTLPPHMQQYVVSTLASLSSQLDNLRALVASHPHTHVAQLGNSARATLVPGSALLASGLTGGLPLSLLGGLGLAGGGGLAGWPGSAAGAGLAAARSGLVRWPNTVGPSSSMASIDMLAAEALVGLGLEQDEVAPAAAPAAAAGARGAGAGGSAAAARGARLGGMAVPESGWEVEAAMWPPAQEQAGGSRGPPAHQPTRSCRSLRHLAMTLPPVQAQGLQAVPAQQQQQQGQAAALRNGAPLCTSAEPGDVAPDGAAAATAAPAVAAATPEAAAGAEGPQGAEQCEVFQNAQANDAIANGVNGASGVGIGSRAAESMPGTETRASPDAAEAAGNPTSADAAARSHLGAPATDAPGPSAFGSQEKEEEEQGLACRRLMPLLSGQAAAQRALLSQAGLTRPTAAVLPRRRTPYWEGPAEELPPLEREAVRDLLLGNDADAVSPGDPESQDAAEAGARDDDLEDGSEVDEEAEAQRRAAGITAARVSGVAEASRRKRRRGSKPGSGLPLPIKVYVGRRPGPEDIGKERPYAEGYFDPQAYMRREPCVLHDGEMLLPTKFEKLARSKQRWTIGVKVLETCKPIGDWLQEHGLPLTLFDHNSNSAKAIALAKNRQGSSKSRKPTDAEPRGASREPGEQAVAVSGGGQSPAGGSGGGQCPAGGNGVSAAGAAPLAAPPPSALPGQQAGGTSAVAATAAGTAPEAAGASISQLAAASTGLAQATGSTPQDVSAPGAELLQPQPQLGCAGRVTFADLLPRSARDPRCRLPAHPGMGFEQAPGWLPPHPLQASVPAQAQALQVQQPHPFMQAVPPADMRLLQPPEPHQHPRQHPQQQHPQQQHSQQQQGTAQVQPLGPAPGVRSPGHALKVRRLVGLQGPPGGVAPWADRAAPLPPLPPPAVTGKKRALESAAFLPTLPDSHAAAAAPAPAPHLSPLRSPAPGSAAAGGLGGQGSRRDGATHSPRSSAQPSRPPPVQQRNPDVPRSALLVQLKQAGQGEWPPKIPPAPRPQPVRPGVK</sequence>
<proteinExistence type="predicted"/>
<feature type="compositionally biased region" description="Low complexity" evidence="1">
    <location>
        <begin position="1492"/>
        <end position="1514"/>
    </location>
</feature>
<feature type="compositionally biased region" description="Basic and acidic residues" evidence="1">
    <location>
        <begin position="1285"/>
        <end position="1299"/>
    </location>
</feature>
<feature type="region of interest" description="Disordered" evidence="1">
    <location>
        <begin position="457"/>
        <end position="544"/>
    </location>
</feature>
<feature type="region of interest" description="Disordered" evidence="1">
    <location>
        <begin position="1273"/>
        <end position="1322"/>
    </location>
</feature>